<dbReference type="GO" id="GO:0008198">
    <property type="term" value="F:ferrous iron binding"/>
    <property type="evidence" value="ECO:0007669"/>
    <property type="project" value="TreeGrafter"/>
</dbReference>
<sequence length="162" mass="17279">MSALDLETPGRVGRLRDIARHVSAAPESWGVTPRFDPVSRWYTRLFAAADHEAWLLTWLPGQSTDLHDHGGSAGAFAVVAGELTEETVRAGAGGAAVLRSASFTAGDVRPFGSQHVHRIVNASAGPAISLHVYGPALTQMTRYRLADGALRVLEIDRAGVAW</sequence>
<dbReference type="GO" id="GO:0016702">
    <property type="term" value="F:oxidoreductase activity, acting on single donors with incorporation of molecular oxygen, incorporation of two atoms of oxygen"/>
    <property type="evidence" value="ECO:0007669"/>
    <property type="project" value="InterPro"/>
</dbReference>
<proteinExistence type="inferred from homology"/>
<comment type="caution">
    <text evidence="7">The sequence shown here is derived from an EMBL/GenBank/DDBJ whole genome shotgun (WGS) entry which is preliminary data.</text>
</comment>
<feature type="binding site" evidence="6">
    <location>
        <position position="69"/>
    </location>
    <ligand>
        <name>Fe cation</name>
        <dbReference type="ChEBI" id="CHEBI:24875"/>
        <note>catalytic</note>
    </ligand>
</feature>
<dbReference type="Gene3D" id="2.60.120.10">
    <property type="entry name" value="Jelly Rolls"/>
    <property type="match status" value="1"/>
</dbReference>
<dbReference type="InterPro" id="IPR010300">
    <property type="entry name" value="CDO_1"/>
</dbReference>
<dbReference type="InterPro" id="IPR014710">
    <property type="entry name" value="RmlC-like_jellyroll"/>
</dbReference>
<evidence type="ECO:0000256" key="5">
    <source>
        <dbReference type="ARBA" id="ARBA00023004"/>
    </source>
</evidence>
<keyword evidence="3" id="KW-0223">Dioxygenase</keyword>
<keyword evidence="2 6" id="KW-0479">Metal-binding</keyword>
<dbReference type="InterPro" id="IPR011051">
    <property type="entry name" value="RmlC_Cupin_sf"/>
</dbReference>
<organism evidence="7 8">
    <name type="scientific">Catenuloplanes niger</name>
    <dbReference type="NCBI Taxonomy" id="587534"/>
    <lineage>
        <taxon>Bacteria</taxon>
        <taxon>Bacillati</taxon>
        <taxon>Actinomycetota</taxon>
        <taxon>Actinomycetes</taxon>
        <taxon>Micromonosporales</taxon>
        <taxon>Micromonosporaceae</taxon>
        <taxon>Catenuloplanes</taxon>
    </lineage>
</organism>
<dbReference type="AlphaFoldDB" id="A0AAE4CUE9"/>
<keyword evidence="8" id="KW-1185">Reference proteome</keyword>
<evidence type="ECO:0000313" key="7">
    <source>
        <dbReference type="EMBL" id="MDR7326276.1"/>
    </source>
</evidence>
<dbReference type="GO" id="GO:0016853">
    <property type="term" value="F:isomerase activity"/>
    <property type="evidence" value="ECO:0007669"/>
    <property type="project" value="UniProtKB-KW"/>
</dbReference>
<dbReference type="EMBL" id="JAVDYC010000001">
    <property type="protein sequence ID" value="MDR7326276.1"/>
    <property type="molecule type" value="Genomic_DNA"/>
</dbReference>
<evidence type="ECO:0000256" key="4">
    <source>
        <dbReference type="ARBA" id="ARBA00023002"/>
    </source>
</evidence>
<feature type="binding site" evidence="6">
    <location>
        <position position="117"/>
    </location>
    <ligand>
        <name>Fe cation</name>
        <dbReference type="ChEBI" id="CHEBI:24875"/>
        <note>catalytic</note>
    </ligand>
</feature>
<evidence type="ECO:0000256" key="2">
    <source>
        <dbReference type="ARBA" id="ARBA00022723"/>
    </source>
</evidence>
<evidence type="ECO:0000256" key="1">
    <source>
        <dbReference type="ARBA" id="ARBA00006622"/>
    </source>
</evidence>
<keyword evidence="4" id="KW-0560">Oxidoreductase</keyword>
<name>A0AAE4CUE9_9ACTN</name>
<feature type="binding site" evidence="6">
    <location>
        <position position="67"/>
    </location>
    <ligand>
        <name>Fe cation</name>
        <dbReference type="ChEBI" id="CHEBI:24875"/>
        <note>catalytic</note>
    </ligand>
</feature>
<dbReference type="Pfam" id="PF05995">
    <property type="entry name" value="CDO_I"/>
    <property type="match status" value="1"/>
</dbReference>
<dbReference type="PANTHER" id="PTHR12918:SF1">
    <property type="entry name" value="CYSTEINE DIOXYGENASE TYPE 1"/>
    <property type="match status" value="1"/>
</dbReference>
<reference evidence="7 8" key="1">
    <citation type="submission" date="2023-07" db="EMBL/GenBank/DDBJ databases">
        <title>Sequencing the genomes of 1000 actinobacteria strains.</title>
        <authorList>
            <person name="Klenk H.-P."/>
        </authorList>
    </citation>
    <scope>NUCLEOTIDE SEQUENCE [LARGE SCALE GENOMIC DNA]</scope>
    <source>
        <strain evidence="7 8">DSM 44711</strain>
    </source>
</reference>
<keyword evidence="5 6" id="KW-0408">Iron</keyword>
<dbReference type="RefSeq" id="WP_310421696.1">
    <property type="nucleotide sequence ID" value="NZ_JAVDYC010000001.1"/>
</dbReference>
<keyword evidence="7" id="KW-0413">Isomerase</keyword>
<protein>
    <submittedName>
        <fullName evidence="7">Oxalate decarboxylase/phosphoglucose isomerase-like protein (Cupin superfamily)</fullName>
    </submittedName>
</protein>
<dbReference type="CDD" id="cd10548">
    <property type="entry name" value="cupin_CDO"/>
    <property type="match status" value="1"/>
</dbReference>
<gene>
    <name evidence="7" type="ORF">J2S44_006526</name>
</gene>
<evidence type="ECO:0000256" key="3">
    <source>
        <dbReference type="ARBA" id="ARBA00022964"/>
    </source>
</evidence>
<evidence type="ECO:0000256" key="6">
    <source>
        <dbReference type="PIRSR" id="PIRSR610300-51"/>
    </source>
</evidence>
<dbReference type="SUPFAM" id="SSF51182">
    <property type="entry name" value="RmlC-like cupins"/>
    <property type="match status" value="1"/>
</dbReference>
<evidence type="ECO:0000313" key="8">
    <source>
        <dbReference type="Proteomes" id="UP001183629"/>
    </source>
</evidence>
<comment type="similarity">
    <text evidence="1">Belongs to the cysteine dioxygenase family.</text>
</comment>
<accession>A0AAE4CUE9</accession>
<dbReference type="PANTHER" id="PTHR12918">
    <property type="entry name" value="CYSTEINE DIOXYGENASE"/>
    <property type="match status" value="1"/>
</dbReference>
<dbReference type="Proteomes" id="UP001183629">
    <property type="component" value="Unassembled WGS sequence"/>
</dbReference>